<protein>
    <submittedName>
        <fullName evidence="2">Uncharacterized protein</fullName>
    </submittedName>
</protein>
<name>A0A9P8VK57_9PEZI</name>
<proteinExistence type="predicted"/>
<dbReference type="EMBL" id="JAGSXJ010000003">
    <property type="protein sequence ID" value="KAH6693837.1"/>
    <property type="molecule type" value="Genomic_DNA"/>
</dbReference>
<evidence type="ECO:0000313" key="2">
    <source>
        <dbReference type="EMBL" id="KAH6693837.1"/>
    </source>
</evidence>
<evidence type="ECO:0000313" key="3">
    <source>
        <dbReference type="Proteomes" id="UP000770015"/>
    </source>
</evidence>
<feature type="region of interest" description="Disordered" evidence="1">
    <location>
        <begin position="1"/>
        <end position="24"/>
    </location>
</feature>
<organism evidence="2 3">
    <name type="scientific">Plectosphaerella plurivora</name>
    <dbReference type="NCBI Taxonomy" id="936078"/>
    <lineage>
        <taxon>Eukaryota</taxon>
        <taxon>Fungi</taxon>
        <taxon>Dikarya</taxon>
        <taxon>Ascomycota</taxon>
        <taxon>Pezizomycotina</taxon>
        <taxon>Sordariomycetes</taxon>
        <taxon>Hypocreomycetidae</taxon>
        <taxon>Glomerellales</taxon>
        <taxon>Plectosphaerellaceae</taxon>
        <taxon>Plectosphaerella</taxon>
    </lineage>
</organism>
<sequence length="611" mass="67129">MRHEPWIVRDPLPGPADDETTRPAVPILFKGGVPKIGKSGAASKEFTFSFPDPTAPPIPPSPPRPLPTPLSSFDDERPLTPPSFGDETEKSTKFDFTFDAPKPEPHSIPSSNIPINHPIPLKMPTPATTPTATPASALSQSLTNESLSSLPPDMLRRGQLEVQALEEAAELQRKSKKTATAAKTRRRTHTTCTHTKMVRVYSLTLRCDICQSYGPFGWLYRCTEDREVLLHHAILEGISNKLNFDDLGQKLCKLVKGSPRSAEARSDVFSFFAEINAETMQTYTPEQISLILKQRENVRRVCREEMARIYETDGADERPNPAYEELKHTKPWVAKSIKECIHKVCPYCRPNGEERVYVSLDGVANGDVPATAATGFGFHIFGQRPVCDVSVVAKTGLRKETKMSVLRPEERATEFKAPGKEETRTKTRHRIFRPFLKGKLGFPLYTLDTTSDLAKASNSPVSPASNESASIIESTEVPRSPGIQRKNSSPRSNNSPGSKSVSGSNGSPGGNKGHLTRSHAAPNLPILTAAPPPSNNRVIDGVTQKTSLLTLVEEPEEEVVPKQATQQPATQMEKRELSTGHFEAKPLEVQDGVAVLEESIQLHLPDVISQV</sequence>
<feature type="region of interest" description="Disordered" evidence="1">
    <location>
        <begin position="44"/>
        <end position="90"/>
    </location>
</feature>
<dbReference type="OrthoDB" id="4776522at2759"/>
<comment type="caution">
    <text evidence="2">The sequence shown here is derived from an EMBL/GenBank/DDBJ whole genome shotgun (WGS) entry which is preliminary data.</text>
</comment>
<feature type="compositionally biased region" description="Pro residues" evidence="1">
    <location>
        <begin position="53"/>
        <end position="68"/>
    </location>
</feature>
<reference evidence="2" key="1">
    <citation type="journal article" date="2021" name="Nat. Commun.">
        <title>Genetic determinants of endophytism in the Arabidopsis root mycobiome.</title>
        <authorList>
            <person name="Mesny F."/>
            <person name="Miyauchi S."/>
            <person name="Thiergart T."/>
            <person name="Pickel B."/>
            <person name="Atanasova L."/>
            <person name="Karlsson M."/>
            <person name="Huettel B."/>
            <person name="Barry K.W."/>
            <person name="Haridas S."/>
            <person name="Chen C."/>
            <person name="Bauer D."/>
            <person name="Andreopoulos W."/>
            <person name="Pangilinan J."/>
            <person name="LaButti K."/>
            <person name="Riley R."/>
            <person name="Lipzen A."/>
            <person name="Clum A."/>
            <person name="Drula E."/>
            <person name="Henrissat B."/>
            <person name="Kohler A."/>
            <person name="Grigoriev I.V."/>
            <person name="Martin F.M."/>
            <person name="Hacquard S."/>
        </authorList>
    </citation>
    <scope>NUCLEOTIDE SEQUENCE</scope>
    <source>
        <strain evidence="2">MPI-SDFR-AT-0117</strain>
    </source>
</reference>
<feature type="compositionally biased region" description="Low complexity" evidence="1">
    <location>
        <begin position="485"/>
        <end position="505"/>
    </location>
</feature>
<feature type="region of interest" description="Disordered" evidence="1">
    <location>
        <begin position="454"/>
        <end position="518"/>
    </location>
</feature>
<keyword evidence="3" id="KW-1185">Reference proteome</keyword>
<dbReference type="Proteomes" id="UP000770015">
    <property type="component" value="Unassembled WGS sequence"/>
</dbReference>
<gene>
    <name evidence="2" type="ORF">F5X68DRAFT_248309</name>
</gene>
<dbReference type="AlphaFoldDB" id="A0A9P8VK57"/>
<evidence type="ECO:0000256" key="1">
    <source>
        <dbReference type="SAM" id="MobiDB-lite"/>
    </source>
</evidence>
<accession>A0A9P8VK57</accession>
<feature type="compositionally biased region" description="Polar residues" evidence="1">
    <location>
        <begin position="454"/>
        <end position="473"/>
    </location>
</feature>